<dbReference type="AlphaFoldDB" id="A0A9P4NNJ8"/>
<dbReference type="Proteomes" id="UP000800235">
    <property type="component" value="Unassembled WGS sequence"/>
</dbReference>
<evidence type="ECO:0000256" key="1">
    <source>
        <dbReference type="SAM" id="SignalP"/>
    </source>
</evidence>
<feature type="signal peptide" evidence="1">
    <location>
        <begin position="1"/>
        <end position="19"/>
    </location>
</feature>
<feature type="chain" id="PRO_5040310292" evidence="1">
    <location>
        <begin position="20"/>
        <end position="453"/>
    </location>
</feature>
<keyword evidence="3" id="KW-1185">Reference proteome</keyword>
<proteinExistence type="predicted"/>
<dbReference type="EMBL" id="MU007050">
    <property type="protein sequence ID" value="KAF2429129.1"/>
    <property type="molecule type" value="Genomic_DNA"/>
</dbReference>
<reference evidence="2" key="1">
    <citation type="journal article" date="2020" name="Stud. Mycol.">
        <title>101 Dothideomycetes genomes: a test case for predicting lifestyles and emergence of pathogens.</title>
        <authorList>
            <person name="Haridas S."/>
            <person name="Albert R."/>
            <person name="Binder M."/>
            <person name="Bloem J."/>
            <person name="Labutti K."/>
            <person name="Salamov A."/>
            <person name="Andreopoulos B."/>
            <person name="Baker S."/>
            <person name="Barry K."/>
            <person name="Bills G."/>
            <person name="Bluhm B."/>
            <person name="Cannon C."/>
            <person name="Castanera R."/>
            <person name="Culley D."/>
            <person name="Daum C."/>
            <person name="Ezra D."/>
            <person name="Gonzalez J."/>
            <person name="Henrissat B."/>
            <person name="Kuo A."/>
            <person name="Liang C."/>
            <person name="Lipzen A."/>
            <person name="Lutzoni F."/>
            <person name="Magnuson J."/>
            <person name="Mondo S."/>
            <person name="Nolan M."/>
            <person name="Ohm R."/>
            <person name="Pangilinan J."/>
            <person name="Park H.-J."/>
            <person name="Ramirez L."/>
            <person name="Alfaro M."/>
            <person name="Sun H."/>
            <person name="Tritt A."/>
            <person name="Yoshinaga Y."/>
            <person name="Zwiers L.-H."/>
            <person name="Turgeon B."/>
            <person name="Goodwin S."/>
            <person name="Spatafora J."/>
            <person name="Crous P."/>
            <person name="Grigoriev I."/>
        </authorList>
    </citation>
    <scope>NUCLEOTIDE SEQUENCE</scope>
    <source>
        <strain evidence="2">CBS 130266</strain>
    </source>
</reference>
<organism evidence="2 3">
    <name type="scientific">Tothia fuscella</name>
    <dbReference type="NCBI Taxonomy" id="1048955"/>
    <lineage>
        <taxon>Eukaryota</taxon>
        <taxon>Fungi</taxon>
        <taxon>Dikarya</taxon>
        <taxon>Ascomycota</taxon>
        <taxon>Pezizomycotina</taxon>
        <taxon>Dothideomycetes</taxon>
        <taxon>Pleosporomycetidae</taxon>
        <taxon>Venturiales</taxon>
        <taxon>Cylindrosympodiaceae</taxon>
        <taxon>Tothia</taxon>
    </lineage>
</organism>
<name>A0A9P4NNJ8_9PEZI</name>
<accession>A0A9P4NNJ8</accession>
<sequence>MLQLLSPNWFRPILPLVLGRWCSLPVVGPNKTSGRQTVIRWYLNASRLEYLFAPSTRAIPVLLIFKREYSHRNIPTYEWKQLEPQDTIPTTNLDLPAHTTDTLITFCATYVMSVQFKASAPIHQPFEMRITSYDSIVAGMLSNTSGLQSLEVDFDYELPRTTAALGKLGKLQTLRIVGMPIIYLSTYGRAWTVGNAAKSIYIKGSRCHPGVGVNLPSFPAVATPKSPISNVEELEIDEVGSFKYIPKKEAFAVFIKVKKLWWRFADTFAHHAMIATDCRLQALGDIAATIEELELHGQMAVHELLEEDIPHLSNIRRFTSLQRLTIHAGDLWLQQFRSTRQLPRTLTEIELVLYGRLDTIYVARLSNLLATLAQQGCCNMEIFLRVKVGTPNLEELEQWMQASLNRFEVEGASEIPGVMAGIFGLDKDSFGVRSNTFDKVVAWVRSKKLKRDR</sequence>
<comment type="caution">
    <text evidence="2">The sequence shown here is derived from an EMBL/GenBank/DDBJ whole genome shotgun (WGS) entry which is preliminary data.</text>
</comment>
<protein>
    <submittedName>
        <fullName evidence="2">Uncharacterized protein</fullName>
    </submittedName>
</protein>
<gene>
    <name evidence="2" type="ORF">EJ08DRAFT_650702</name>
</gene>
<evidence type="ECO:0000313" key="3">
    <source>
        <dbReference type="Proteomes" id="UP000800235"/>
    </source>
</evidence>
<keyword evidence="1" id="KW-0732">Signal</keyword>
<evidence type="ECO:0000313" key="2">
    <source>
        <dbReference type="EMBL" id="KAF2429129.1"/>
    </source>
</evidence>